<accession>A0A4S8P6S0</accession>
<keyword evidence="2" id="KW-1185">Reference proteome</keyword>
<dbReference type="RefSeq" id="WP_136532114.1">
    <property type="nucleotide sequence ID" value="NZ_STGX01000022.1"/>
</dbReference>
<reference evidence="1 2" key="1">
    <citation type="journal article" date="2018" name="Int. J. Syst. Evol. Microbiol.">
        <title>Glycomyces paridis sp. nov., isolated from the medicinal plant Paris polyphylla.</title>
        <authorList>
            <person name="Fang X.M."/>
            <person name="Bai J.L."/>
            <person name="Su J."/>
            <person name="Zhao L.L."/>
            <person name="Liu H.Y."/>
            <person name="Ma B.P."/>
            <person name="Zhang Y.Q."/>
            <person name="Yu L.Y."/>
        </authorList>
    </citation>
    <scope>NUCLEOTIDE SEQUENCE [LARGE SCALE GENOMIC DNA]</scope>
    <source>
        <strain evidence="1 2">CPCC 204357</strain>
    </source>
</reference>
<protein>
    <submittedName>
        <fullName evidence="1">Uncharacterized protein</fullName>
    </submittedName>
</protein>
<dbReference type="Proteomes" id="UP000305792">
    <property type="component" value="Unassembled WGS sequence"/>
</dbReference>
<dbReference type="OrthoDB" id="5197255at2"/>
<evidence type="ECO:0000313" key="2">
    <source>
        <dbReference type="Proteomes" id="UP000305792"/>
    </source>
</evidence>
<gene>
    <name evidence="1" type="ORF">E9998_23240</name>
</gene>
<dbReference type="EMBL" id="STGX01000022">
    <property type="protein sequence ID" value="THV23514.1"/>
    <property type="molecule type" value="Genomic_DNA"/>
</dbReference>
<dbReference type="AlphaFoldDB" id="A0A4S8P6S0"/>
<name>A0A4S8P6S0_9ACTN</name>
<proteinExistence type="predicted"/>
<comment type="caution">
    <text evidence="1">The sequence shown here is derived from an EMBL/GenBank/DDBJ whole genome shotgun (WGS) entry which is preliminary data.</text>
</comment>
<sequence>MRRGICVKCGSDRIYVLGAYTAEPDLRLSWRPTLKADSHFLVCHACGYVERYLNADRLHLLPGIGTPLSEAQRQAAGG</sequence>
<evidence type="ECO:0000313" key="1">
    <source>
        <dbReference type="EMBL" id="THV23514.1"/>
    </source>
</evidence>
<organism evidence="1 2">
    <name type="scientific">Glycomyces paridis</name>
    <dbReference type="NCBI Taxonomy" id="2126555"/>
    <lineage>
        <taxon>Bacteria</taxon>
        <taxon>Bacillati</taxon>
        <taxon>Actinomycetota</taxon>
        <taxon>Actinomycetes</taxon>
        <taxon>Glycomycetales</taxon>
        <taxon>Glycomycetaceae</taxon>
        <taxon>Glycomyces</taxon>
    </lineage>
</organism>